<dbReference type="EMBL" id="CP002131">
    <property type="protein sequence ID" value="ADL07604.1"/>
    <property type="molecule type" value="Genomic_DNA"/>
</dbReference>
<dbReference type="RefSeq" id="WP_013275647.1">
    <property type="nucleotide sequence ID" value="NC_014377.1"/>
</dbReference>
<reference evidence="1 2" key="1">
    <citation type="journal article" date="2010" name="Stand. Genomic Sci.">
        <title>Complete genome sequence of Thermosediminibacter oceani type strain (JW/IW-1228P).</title>
        <authorList>
            <person name="Pitluck S."/>
            <person name="Yasawong M."/>
            <person name="Munk C."/>
            <person name="Nolan M."/>
            <person name="Lapidus A."/>
            <person name="Lucas S."/>
            <person name="Glavina Del Rio T."/>
            <person name="Tice H."/>
            <person name="Cheng J.F."/>
            <person name="Bruce D."/>
            <person name="Detter C."/>
            <person name="Tapia R."/>
            <person name="Han C."/>
            <person name="Goodwin L."/>
            <person name="Liolios K."/>
            <person name="Ivanova N."/>
            <person name="Mavromatis K."/>
            <person name="Mikhailova N."/>
            <person name="Pati A."/>
            <person name="Chen A."/>
            <person name="Palaniappan K."/>
            <person name="Land M."/>
            <person name="Hauser L."/>
            <person name="Chang Y.J."/>
            <person name="Jeffries C.D."/>
            <person name="Rohde M."/>
            <person name="Spring S."/>
            <person name="Sikorski J."/>
            <person name="Goker M."/>
            <person name="Woyke T."/>
            <person name="Bristow J."/>
            <person name="Eisen J.A."/>
            <person name="Markowitz V."/>
            <person name="Hugenholtz P."/>
            <person name="Kyrpides N.C."/>
            <person name="Klenk H.P."/>
        </authorList>
    </citation>
    <scope>NUCLEOTIDE SEQUENCE [LARGE SCALE GENOMIC DNA]</scope>
    <source>
        <strain evidence="2">ATCC BAA-1034 / DSM 16646 / JW/IW-1228P</strain>
    </source>
</reference>
<dbReference type="eggNOG" id="ENOG5030FT5">
    <property type="taxonomic scope" value="Bacteria"/>
</dbReference>
<dbReference type="InterPro" id="IPR021377">
    <property type="entry name" value="DUF3006"/>
</dbReference>
<accession>D9S2H7</accession>
<evidence type="ECO:0000313" key="2">
    <source>
        <dbReference type="Proteomes" id="UP000000272"/>
    </source>
</evidence>
<name>D9S2H7_THEOJ</name>
<sequence length="73" mass="8482">MVMGKKGVIDRFEGEVAVIETMDGKIVNIKKHLLPEKAREGDVIDLENLTIDEPETRRRKRDIEEMARNLFED</sequence>
<protein>
    <submittedName>
        <fullName evidence="1">Uncharacterized protein</fullName>
    </submittedName>
</protein>
<organism evidence="1 2">
    <name type="scientific">Thermosediminibacter oceani (strain ATCC BAA-1034 / DSM 16646 / JW/IW-1228P)</name>
    <dbReference type="NCBI Taxonomy" id="555079"/>
    <lineage>
        <taxon>Bacteria</taxon>
        <taxon>Bacillati</taxon>
        <taxon>Bacillota</taxon>
        <taxon>Clostridia</taxon>
        <taxon>Thermosediminibacterales</taxon>
        <taxon>Thermosediminibacteraceae</taxon>
        <taxon>Thermosediminibacter</taxon>
    </lineage>
</organism>
<gene>
    <name evidence="1" type="ordered locus">Toce_0842</name>
</gene>
<proteinExistence type="predicted"/>
<dbReference type="AlphaFoldDB" id="D9S2H7"/>
<dbReference type="Proteomes" id="UP000000272">
    <property type="component" value="Chromosome"/>
</dbReference>
<dbReference type="Gene3D" id="6.20.120.50">
    <property type="match status" value="1"/>
</dbReference>
<dbReference type="HOGENOM" id="CLU_181623_2_0_9"/>
<keyword evidence="2" id="KW-1185">Reference proteome</keyword>
<dbReference type="STRING" id="555079.Toce_0842"/>
<dbReference type="Pfam" id="PF11213">
    <property type="entry name" value="DUF3006"/>
    <property type="match status" value="1"/>
</dbReference>
<evidence type="ECO:0000313" key="1">
    <source>
        <dbReference type="EMBL" id="ADL07604.1"/>
    </source>
</evidence>
<dbReference type="KEGG" id="toc:Toce_0842"/>